<feature type="compositionally biased region" description="Polar residues" evidence="1">
    <location>
        <begin position="123"/>
        <end position="133"/>
    </location>
</feature>
<protein>
    <submittedName>
        <fullName evidence="2">Uncharacterized protein</fullName>
    </submittedName>
</protein>
<dbReference type="EMBL" id="HBIP01027826">
    <property type="protein sequence ID" value="CAE0501756.1"/>
    <property type="molecule type" value="Transcribed_RNA"/>
</dbReference>
<sequence length="304" mass="32303">MPEPPREWMGGGPQSSMPMRCAAHSEQFEMAMRALHSWQRSSNGAPKQPPAVMPHNHPVPRQGPLSQQNQQQQQQAQEQRDEGQGTYPPHSFPQRQPQLEGQQQQQQQQPPQGQKQQRKQSAESDGSDTQVQGASAATPTLTTASANTNAPERAGGSGRDDGSSQRRQHHAHTQGVTRNDGSPIKQQQQQQRRQSLPSASAAGPQECPAALPPTEPSLRPPLTHGTQGDVSGADGTPEVHMDGNPSGNPAAHTDGNPSGNQAPVQGLSRGFLPARRPGPPRPSQVSQPAVNGATVAETNDAGPV</sequence>
<reference evidence="2" key="1">
    <citation type="submission" date="2021-01" db="EMBL/GenBank/DDBJ databases">
        <authorList>
            <person name="Corre E."/>
            <person name="Pelletier E."/>
            <person name="Niang G."/>
            <person name="Scheremetjew M."/>
            <person name="Finn R."/>
            <person name="Kale V."/>
            <person name="Holt S."/>
            <person name="Cochrane G."/>
            <person name="Meng A."/>
            <person name="Brown T."/>
            <person name="Cohen L."/>
        </authorList>
    </citation>
    <scope>NUCLEOTIDE SEQUENCE</scope>
    <source>
        <strain evidence="2">CCMP1320</strain>
    </source>
</reference>
<name>A0A7S3VQU9_DUNTE</name>
<feature type="compositionally biased region" description="Pro residues" evidence="1">
    <location>
        <begin position="210"/>
        <end position="219"/>
    </location>
</feature>
<dbReference type="AlphaFoldDB" id="A0A7S3VQU9"/>
<proteinExistence type="predicted"/>
<organism evidence="2">
    <name type="scientific">Dunaliella tertiolecta</name>
    <name type="common">Green alga</name>
    <dbReference type="NCBI Taxonomy" id="3047"/>
    <lineage>
        <taxon>Eukaryota</taxon>
        <taxon>Viridiplantae</taxon>
        <taxon>Chlorophyta</taxon>
        <taxon>core chlorophytes</taxon>
        <taxon>Chlorophyceae</taxon>
        <taxon>CS clade</taxon>
        <taxon>Chlamydomonadales</taxon>
        <taxon>Dunaliellaceae</taxon>
        <taxon>Dunaliella</taxon>
    </lineage>
</organism>
<gene>
    <name evidence="2" type="ORF">DTER00134_LOCUS16829</name>
</gene>
<feature type="compositionally biased region" description="Low complexity" evidence="1">
    <location>
        <begin position="93"/>
        <end position="115"/>
    </location>
</feature>
<feature type="compositionally biased region" description="Low complexity" evidence="1">
    <location>
        <begin position="67"/>
        <end position="77"/>
    </location>
</feature>
<evidence type="ECO:0000313" key="2">
    <source>
        <dbReference type="EMBL" id="CAE0501756.1"/>
    </source>
</evidence>
<accession>A0A7S3VQU9</accession>
<evidence type="ECO:0000256" key="1">
    <source>
        <dbReference type="SAM" id="MobiDB-lite"/>
    </source>
</evidence>
<feature type="region of interest" description="Disordered" evidence="1">
    <location>
        <begin position="1"/>
        <end position="304"/>
    </location>
</feature>
<feature type="compositionally biased region" description="Low complexity" evidence="1">
    <location>
        <begin position="134"/>
        <end position="151"/>
    </location>
</feature>